<keyword evidence="1" id="KW-0472">Membrane</keyword>
<sequence>MTVPAATASRQDMSAAYQTLATLYNALMTGIVLSLVTRRGADTAREFVFRHFRRQHHEKFLPGLKKLGLDGQPAAVACALYHYHSNALGGVKTEYWRETDRKAWVRYPPPRWIWRGTAACAVPHPVNEAMLHGWHGHNGVSLGNPRLGFVCTGMITTGAPGLEGYYHEYDRPLAPEERVRFVTDERMPQVDLAQQPRLDTSAWPQERLRRTYRSYAMEYVRTLMPTLMELLGTAEAEAEIGRAARLIGMQLHEETASALGIDADDAPAFARYMTALLAAQGEDVTCDIDGLRATVRQRGWRLMRGVGFAREEHVPAALRAWNELWIGAALAHDRFMPVTLAGDPGGEVTWTIG</sequence>
<evidence type="ECO:0000313" key="3">
    <source>
        <dbReference type="Proteomes" id="UP000321638"/>
    </source>
</evidence>
<organism evidence="2 3">
    <name type="scientific">Vineibacter terrae</name>
    <dbReference type="NCBI Taxonomy" id="2586908"/>
    <lineage>
        <taxon>Bacteria</taxon>
        <taxon>Pseudomonadati</taxon>
        <taxon>Pseudomonadota</taxon>
        <taxon>Alphaproteobacteria</taxon>
        <taxon>Hyphomicrobiales</taxon>
        <taxon>Vineibacter</taxon>
    </lineage>
</organism>
<gene>
    <name evidence="2" type="ORF">FHP25_07995</name>
</gene>
<accession>A0A5C8PQQ8</accession>
<comment type="caution">
    <text evidence="2">The sequence shown here is derived from an EMBL/GenBank/DDBJ whole genome shotgun (WGS) entry which is preliminary data.</text>
</comment>
<dbReference type="Proteomes" id="UP000321638">
    <property type="component" value="Unassembled WGS sequence"/>
</dbReference>
<dbReference type="EMBL" id="VDUZ01000007">
    <property type="protein sequence ID" value="TXL78135.1"/>
    <property type="molecule type" value="Genomic_DNA"/>
</dbReference>
<feature type="transmembrane region" description="Helical" evidence="1">
    <location>
        <begin position="15"/>
        <end position="36"/>
    </location>
</feature>
<evidence type="ECO:0000313" key="2">
    <source>
        <dbReference type="EMBL" id="TXL78135.1"/>
    </source>
</evidence>
<reference evidence="2 3" key="1">
    <citation type="submission" date="2019-06" db="EMBL/GenBank/DDBJ databases">
        <title>New taxonomy in bacterial strain CC-CFT640, isolated from vineyard.</title>
        <authorList>
            <person name="Lin S.-Y."/>
            <person name="Tsai C.-F."/>
            <person name="Young C.-C."/>
        </authorList>
    </citation>
    <scope>NUCLEOTIDE SEQUENCE [LARGE SCALE GENOMIC DNA]</scope>
    <source>
        <strain evidence="2 3">CC-CFT640</strain>
    </source>
</reference>
<keyword evidence="3" id="KW-1185">Reference proteome</keyword>
<evidence type="ECO:0000256" key="1">
    <source>
        <dbReference type="SAM" id="Phobius"/>
    </source>
</evidence>
<protein>
    <submittedName>
        <fullName evidence="2">Uncharacterized protein</fullName>
    </submittedName>
</protein>
<proteinExistence type="predicted"/>
<dbReference type="AlphaFoldDB" id="A0A5C8PQQ8"/>
<dbReference type="OrthoDB" id="7251025at2"/>
<keyword evidence="1" id="KW-0812">Transmembrane</keyword>
<keyword evidence="1" id="KW-1133">Transmembrane helix</keyword>
<name>A0A5C8PQQ8_9HYPH</name>